<dbReference type="InterPro" id="IPR000565">
    <property type="entry name" value="Topo_IIA_B"/>
</dbReference>
<dbReference type="InterPro" id="IPR036890">
    <property type="entry name" value="HATPase_C_sf"/>
</dbReference>
<evidence type="ECO:0000256" key="8">
    <source>
        <dbReference type="ARBA" id="ARBA00023125"/>
    </source>
</evidence>
<name>A0A6N6NML1_9ACTN</name>
<dbReference type="Pfam" id="PF00986">
    <property type="entry name" value="DNA_gyraseB_C"/>
    <property type="match status" value="1"/>
</dbReference>
<dbReference type="NCBIfam" id="NF011501">
    <property type="entry name" value="PRK14939.1"/>
    <property type="match status" value="1"/>
</dbReference>
<keyword evidence="9 10" id="KW-0413">Isomerase</keyword>
<dbReference type="CDD" id="cd16928">
    <property type="entry name" value="HATPase_GyrB-like"/>
    <property type="match status" value="1"/>
</dbReference>
<feature type="binding site" evidence="10">
    <location>
        <position position="438"/>
    </location>
    <ligand>
        <name>Mg(2+)</name>
        <dbReference type="ChEBI" id="CHEBI:18420"/>
        <label>1</label>
        <note>catalytic</note>
    </ligand>
</feature>
<dbReference type="PANTHER" id="PTHR45866">
    <property type="entry name" value="DNA GYRASE/TOPOISOMERASE SUBUNIT B"/>
    <property type="match status" value="1"/>
</dbReference>
<dbReference type="HAMAP" id="MF_01898">
    <property type="entry name" value="GyrB"/>
    <property type="match status" value="1"/>
</dbReference>
<keyword evidence="7 10" id="KW-0799">Topoisomerase</keyword>
<dbReference type="GO" id="GO:0006265">
    <property type="term" value="P:DNA topological change"/>
    <property type="evidence" value="ECO:0007669"/>
    <property type="project" value="UniProtKB-UniRule"/>
</dbReference>
<dbReference type="SMART" id="SM00387">
    <property type="entry name" value="HATPase_c"/>
    <property type="match status" value="1"/>
</dbReference>
<proteinExistence type="inferred from homology"/>
<keyword evidence="6 10" id="KW-0460">Magnesium</keyword>
<dbReference type="InterPro" id="IPR020568">
    <property type="entry name" value="Ribosomal_Su5_D2-typ_SF"/>
</dbReference>
<dbReference type="PRINTS" id="PR00418">
    <property type="entry name" value="TPI2FAMILY"/>
</dbReference>
<dbReference type="Gene3D" id="3.30.565.10">
    <property type="entry name" value="Histidine kinase-like ATPase, C-terminal domain"/>
    <property type="match status" value="1"/>
</dbReference>
<dbReference type="EMBL" id="WAJR01000020">
    <property type="protein sequence ID" value="KAB1640026.1"/>
    <property type="molecule type" value="Genomic_DNA"/>
</dbReference>
<evidence type="ECO:0000313" key="13">
    <source>
        <dbReference type="Proteomes" id="UP000468668"/>
    </source>
</evidence>
<evidence type="ECO:0000256" key="7">
    <source>
        <dbReference type="ARBA" id="ARBA00023029"/>
    </source>
</evidence>
<dbReference type="InterPro" id="IPR013506">
    <property type="entry name" value="Topo_IIA_bsu_dom2"/>
</dbReference>
<comment type="subcellular location">
    <subcellularLocation>
        <location evidence="10">Cytoplasm</location>
    </subcellularLocation>
</comment>
<dbReference type="InterPro" id="IPR006171">
    <property type="entry name" value="TOPRIM_dom"/>
</dbReference>
<accession>A0A6N6NML1</accession>
<dbReference type="InterPro" id="IPR003594">
    <property type="entry name" value="HATPase_dom"/>
</dbReference>
<dbReference type="FunFam" id="3.30.230.10:FF:000005">
    <property type="entry name" value="DNA gyrase subunit B"/>
    <property type="match status" value="1"/>
</dbReference>
<keyword evidence="4 10" id="KW-0547">Nucleotide-binding</keyword>
<dbReference type="Gene3D" id="3.30.230.10">
    <property type="match status" value="1"/>
</dbReference>
<dbReference type="FunFam" id="3.40.50.670:FF:000002">
    <property type="entry name" value="DNA gyrase subunit B"/>
    <property type="match status" value="1"/>
</dbReference>
<dbReference type="Proteomes" id="UP000468668">
    <property type="component" value="Unassembled WGS sequence"/>
</dbReference>
<reference evidence="12 13" key="1">
    <citation type="submission" date="2019-09" db="EMBL/GenBank/DDBJ databases">
        <title>Whole genome shotgun sequencing (WGS) of Ellagibacter isourolithinifaciens DSM 104140(T) and Adlercreutzia muris DSM 29508(T).</title>
        <authorList>
            <person name="Stoll D.A."/>
            <person name="Danylec N."/>
            <person name="Huch M."/>
        </authorList>
    </citation>
    <scope>NUCLEOTIDE SEQUENCE [LARGE SCALE GENOMIC DNA]</scope>
    <source>
        <strain evidence="12 13">DSM 104140</strain>
    </source>
</reference>
<comment type="function">
    <text evidence="10">A type II topoisomerase that negatively supercoils closed circular double-stranded (ds) DNA in an ATP-dependent manner to modulate DNA topology and maintain chromosomes in an underwound state. Negative supercoiling favors strand separation, and DNA replication, transcription, recombination and repair, all of which involve strand separation. Also able to catalyze the interconversion of other topological isomers of dsDNA rings, including catenanes and knotted rings. Type II topoisomerases break and join 2 DNA strands simultaneously in an ATP-dependent manner.</text>
</comment>
<comment type="caution">
    <text evidence="12">The sequence shown here is derived from an EMBL/GenBank/DDBJ whole genome shotgun (WGS) entry which is preliminary data.</text>
</comment>
<dbReference type="CDD" id="cd03366">
    <property type="entry name" value="TOPRIM_TopoIIA_GyrB"/>
    <property type="match status" value="1"/>
</dbReference>
<dbReference type="InterPro" id="IPR002288">
    <property type="entry name" value="DNA_gyrase_B_C"/>
</dbReference>
<dbReference type="GO" id="GO:0006261">
    <property type="term" value="P:DNA-templated DNA replication"/>
    <property type="evidence" value="ECO:0007669"/>
    <property type="project" value="UniProtKB-UniRule"/>
</dbReference>
<gene>
    <name evidence="10 12" type="primary">gyrB</name>
    <name evidence="12" type="ORF">F8C90_07860</name>
</gene>
<keyword evidence="10" id="KW-0963">Cytoplasm</keyword>
<dbReference type="FunFam" id="3.30.565.10:FF:000002">
    <property type="entry name" value="DNA gyrase subunit B"/>
    <property type="match status" value="1"/>
</dbReference>
<dbReference type="Pfam" id="PF01751">
    <property type="entry name" value="Toprim"/>
    <property type="match status" value="1"/>
</dbReference>
<dbReference type="GO" id="GO:0005694">
    <property type="term" value="C:chromosome"/>
    <property type="evidence" value="ECO:0007669"/>
    <property type="project" value="InterPro"/>
</dbReference>
<evidence type="ECO:0000256" key="9">
    <source>
        <dbReference type="ARBA" id="ARBA00023235"/>
    </source>
</evidence>
<keyword evidence="8" id="KW-0238">DNA-binding</keyword>
<dbReference type="PROSITE" id="PS50880">
    <property type="entry name" value="TOPRIM"/>
    <property type="match status" value="1"/>
</dbReference>
<dbReference type="EC" id="5.6.2.2" evidence="10"/>
<evidence type="ECO:0000256" key="1">
    <source>
        <dbReference type="ARBA" id="ARBA00000185"/>
    </source>
</evidence>
<evidence type="ECO:0000256" key="6">
    <source>
        <dbReference type="ARBA" id="ARBA00022842"/>
    </source>
</evidence>
<feature type="domain" description="Toprim" evidence="11">
    <location>
        <begin position="432"/>
        <end position="546"/>
    </location>
</feature>
<dbReference type="SMART" id="SM00433">
    <property type="entry name" value="TOP2c"/>
    <property type="match status" value="1"/>
</dbReference>
<dbReference type="Pfam" id="PF00204">
    <property type="entry name" value="DNA_gyraseB"/>
    <property type="match status" value="1"/>
</dbReference>
<dbReference type="PRINTS" id="PR01159">
    <property type="entry name" value="DNAGYRASEB"/>
</dbReference>
<dbReference type="GO" id="GO:0034335">
    <property type="term" value="F:DNA negative supercoiling activity"/>
    <property type="evidence" value="ECO:0007669"/>
    <property type="project" value="UniProtKB-ARBA"/>
</dbReference>
<keyword evidence="3 10" id="KW-0479">Metal-binding</keyword>
<dbReference type="InterPro" id="IPR013760">
    <property type="entry name" value="Topo_IIA-like_dom_sf"/>
</dbReference>
<dbReference type="PANTHER" id="PTHR45866:SF1">
    <property type="entry name" value="DNA GYRASE SUBUNIT B, MITOCHONDRIAL"/>
    <property type="match status" value="1"/>
</dbReference>
<evidence type="ECO:0000256" key="4">
    <source>
        <dbReference type="ARBA" id="ARBA00022741"/>
    </source>
</evidence>
<feature type="binding site" evidence="10">
    <location>
        <position position="513"/>
    </location>
    <ligand>
        <name>Mg(2+)</name>
        <dbReference type="ChEBI" id="CHEBI:18420"/>
        <label>2</label>
    </ligand>
</feature>
<comment type="miscellaneous">
    <text evidence="10">Few gyrases are as efficient as E.coli at forming negative supercoils. Not all organisms have 2 type II topoisomerases; in organisms with a single type II topoisomerase this enzyme also has to decatenate newly replicated chromosomes.</text>
</comment>
<dbReference type="SUPFAM" id="SSF55874">
    <property type="entry name" value="ATPase domain of HSP90 chaperone/DNA topoisomerase II/histidine kinase"/>
    <property type="match status" value="1"/>
</dbReference>
<dbReference type="SUPFAM" id="SSF54211">
    <property type="entry name" value="Ribosomal protein S5 domain 2-like"/>
    <property type="match status" value="1"/>
</dbReference>
<keyword evidence="5 10" id="KW-0067">ATP-binding</keyword>
<dbReference type="OrthoDB" id="9802808at2"/>
<dbReference type="NCBIfam" id="TIGR01059">
    <property type="entry name" value="gyrB"/>
    <property type="match status" value="1"/>
</dbReference>
<dbReference type="InterPro" id="IPR013759">
    <property type="entry name" value="Topo_IIA_B_C"/>
</dbReference>
<dbReference type="InterPro" id="IPR014721">
    <property type="entry name" value="Ribsml_uS5_D2-typ_fold_subgr"/>
</dbReference>
<dbReference type="InterPro" id="IPR011557">
    <property type="entry name" value="GyrB"/>
</dbReference>
<sequence length="653" mass="72540">MVNKPDHYDGSDIQVLEGLEAVRKRPGMYIGSTGPRGLHHLVYEVVDNAVDEALAGYCDSIEVWIHPDNSITVADNGRGIPVDMHPKEKIPTVEVVLTILHAGGKFGGEGYKVSGGLHGVGVSVVNALSSRVEVNVRRDGKEYEIDFDHGRTKTKLHEIGAADRTGTKVTFWPDPEIFAETTVYDYDTLAARFREMAFLNKGLKITMHDERENPSEVISGKAAEPRTEVFQFMGGIIDFVKYLNKGKETLNEPIYFSAENADGTVEVAMQWSTSYSTNSVMAFANNINTHEGGTHLDGFKQAVTRTINDYARSKSILKEKDSNLSGDDTREGLAAIISVKLHDPQFEGQTKTKLGNTEIRPLVQNAVTQGLAEYLEENPSPAKKIIGKATQALKAREAARKAREMTRRKNVLDSFALPGKLADCSSKKAEDSEIFIVEGDSAGGSAKQARDRKTQAILPLRGKILNVERAGLHRSLSSETISSLITAIGTNIGEDFDADQARYHRIIIMTDADVDGAHIRILLLTFFYRYMPELINRGYVYIACPPIFGVKKKNSRSTKIERYIYDENALSETLAEMGGSEKFDVQRYKGLGEMDPEQLWETTMEPATRTLLQVNIDDAAEAERTVSELMGDQVEPRKEFIQKHARDVRFLDI</sequence>
<feature type="site" description="Interaction with DNA" evidence="10">
    <location>
        <position position="466"/>
    </location>
</feature>
<dbReference type="GO" id="GO:0005737">
    <property type="term" value="C:cytoplasm"/>
    <property type="evidence" value="ECO:0007669"/>
    <property type="project" value="UniProtKB-SubCell"/>
</dbReference>
<dbReference type="Gene3D" id="3.40.50.670">
    <property type="match status" value="1"/>
</dbReference>
<dbReference type="GO" id="GO:0005524">
    <property type="term" value="F:ATP binding"/>
    <property type="evidence" value="ECO:0007669"/>
    <property type="project" value="UniProtKB-UniRule"/>
</dbReference>
<dbReference type="InterPro" id="IPR018522">
    <property type="entry name" value="TopoIIA_CS"/>
</dbReference>
<keyword evidence="13" id="KW-1185">Reference proteome</keyword>
<evidence type="ECO:0000259" key="11">
    <source>
        <dbReference type="PROSITE" id="PS50880"/>
    </source>
</evidence>
<feature type="binding site" evidence="10">
    <location>
        <position position="511"/>
    </location>
    <ligand>
        <name>Mg(2+)</name>
        <dbReference type="ChEBI" id="CHEBI:18420"/>
        <label>1</label>
        <note>catalytic</note>
    </ligand>
</feature>
<dbReference type="PROSITE" id="PS00177">
    <property type="entry name" value="TOPOISOMERASE_II"/>
    <property type="match status" value="1"/>
</dbReference>
<dbReference type="GO" id="GO:0046872">
    <property type="term" value="F:metal ion binding"/>
    <property type="evidence" value="ECO:0007669"/>
    <property type="project" value="UniProtKB-KW"/>
</dbReference>
<comment type="subunit">
    <text evidence="10">Heterotetramer, composed of two GyrA and two GyrB chains. In the heterotetramer, GyrA contains the active site tyrosine that forms a transient covalent intermediate with DNA, while GyrB binds cofactors and catalyzes ATP hydrolysis.</text>
</comment>
<comment type="catalytic activity">
    <reaction evidence="1 10">
        <text>ATP-dependent breakage, passage and rejoining of double-stranded DNA.</text>
        <dbReference type="EC" id="5.6.2.2"/>
    </reaction>
</comment>
<feature type="binding site" evidence="10">
    <location>
        <position position="511"/>
    </location>
    <ligand>
        <name>Mg(2+)</name>
        <dbReference type="ChEBI" id="CHEBI:18420"/>
        <label>2</label>
    </ligand>
</feature>
<evidence type="ECO:0000256" key="5">
    <source>
        <dbReference type="ARBA" id="ARBA00022840"/>
    </source>
</evidence>
<evidence type="ECO:0000256" key="2">
    <source>
        <dbReference type="ARBA" id="ARBA00010708"/>
    </source>
</evidence>
<comment type="similarity">
    <text evidence="2 10">Belongs to the type II topoisomerase GyrB family.</text>
</comment>
<evidence type="ECO:0000256" key="3">
    <source>
        <dbReference type="ARBA" id="ARBA00022723"/>
    </source>
</evidence>
<evidence type="ECO:0000313" key="12">
    <source>
        <dbReference type="EMBL" id="KAB1640026.1"/>
    </source>
</evidence>
<feature type="site" description="Interaction with DNA" evidence="10">
    <location>
        <position position="463"/>
    </location>
</feature>
<dbReference type="InterPro" id="IPR001241">
    <property type="entry name" value="Topo_IIA"/>
</dbReference>
<evidence type="ECO:0000256" key="10">
    <source>
        <dbReference type="HAMAP-Rule" id="MF_01898"/>
    </source>
</evidence>
<dbReference type="CDD" id="cd00822">
    <property type="entry name" value="TopoII_Trans_DNA_gyrase"/>
    <property type="match status" value="1"/>
</dbReference>
<dbReference type="GO" id="GO:0003677">
    <property type="term" value="F:DNA binding"/>
    <property type="evidence" value="ECO:0007669"/>
    <property type="project" value="UniProtKB-KW"/>
</dbReference>
<dbReference type="AlphaFoldDB" id="A0A6N6NML1"/>
<organism evidence="12 13">
    <name type="scientific">Ellagibacter isourolithinifaciens</name>
    <dbReference type="NCBI Taxonomy" id="2137581"/>
    <lineage>
        <taxon>Bacteria</taxon>
        <taxon>Bacillati</taxon>
        <taxon>Actinomycetota</taxon>
        <taxon>Coriobacteriia</taxon>
        <taxon>Eggerthellales</taxon>
        <taxon>Eggerthellaceae</taxon>
        <taxon>Ellagibacter</taxon>
    </lineage>
</organism>
<protein>
    <recommendedName>
        <fullName evidence="10">DNA gyrase subunit B</fullName>
        <ecNumber evidence="10">5.6.2.2</ecNumber>
    </recommendedName>
</protein>
<dbReference type="SUPFAM" id="SSF56719">
    <property type="entry name" value="Type II DNA topoisomerase"/>
    <property type="match status" value="1"/>
</dbReference>
<dbReference type="Pfam" id="PF02518">
    <property type="entry name" value="HATPase_c"/>
    <property type="match status" value="1"/>
</dbReference>
<dbReference type="InterPro" id="IPR034160">
    <property type="entry name" value="TOPRIM_GyrB"/>
</dbReference>
<dbReference type="NCBIfam" id="NF004189">
    <property type="entry name" value="PRK05644.1"/>
    <property type="match status" value="1"/>
</dbReference>
<comment type="cofactor">
    <cofactor evidence="10">
        <name>Mg(2+)</name>
        <dbReference type="ChEBI" id="CHEBI:18420"/>
    </cofactor>
    <cofactor evidence="10">
        <name>Mn(2+)</name>
        <dbReference type="ChEBI" id="CHEBI:29035"/>
    </cofactor>
    <cofactor evidence="10">
        <name>Ca(2+)</name>
        <dbReference type="ChEBI" id="CHEBI:29108"/>
    </cofactor>
    <text evidence="10">Binds two Mg(2+) per subunit. The magnesium ions form salt bridges with both the protein and the DNA. Can also accept other divalent metal cations, such as Mn(2+) or Ca(2+).</text>
</comment>